<keyword evidence="2" id="KW-1185">Reference proteome</keyword>
<organism evidence="1 2">
    <name type="scientific">Colletotrichum truncatum</name>
    <name type="common">Anthracnose fungus</name>
    <name type="synonym">Colletotrichum capsici</name>
    <dbReference type="NCBI Taxonomy" id="5467"/>
    <lineage>
        <taxon>Eukaryota</taxon>
        <taxon>Fungi</taxon>
        <taxon>Dikarya</taxon>
        <taxon>Ascomycota</taxon>
        <taxon>Pezizomycotina</taxon>
        <taxon>Sordariomycetes</taxon>
        <taxon>Hypocreomycetidae</taxon>
        <taxon>Glomerellales</taxon>
        <taxon>Glomerellaceae</taxon>
        <taxon>Colletotrichum</taxon>
        <taxon>Colletotrichum truncatum species complex</taxon>
    </lineage>
</organism>
<gene>
    <name evidence="1" type="ORF">CTRU02_203176</name>
</gene>
<dbReference type="EMBL" id="VUJX02000002">
    <property type="protein sequence ID" value="KAL0940413.1"/>
    <property type="molecule type" value="Genomic_DNA"/>
</dbReference>
<sequence length="361" mass="41405">MRNSQRLGAPVLVNANHINPLLQTPPEPSSQHDISVRPLRDIIKLPAVTIYKPPRPIPITPSEPVCSALRGHVRLDARHLPPQPGQELRGMGISSMNHMPSPDVTPRRLQHVRPPLRPAELNLLHRRPRLNTQPVPNLVQQLPPTRRNKPIRPQRASLIHHRAKHMVPINPEPPRRVLPPNNLDLDLWNPLLQLLDFLQRSLDRRRIQHEIHRLDPPTLRHLLTSPYLQNSISSAQREPRQRGSLLLPDDRRKAGEQFMRRGLDVAPVPPRRPRTKLSGFQHHDPRRQGGGVITTITLLLLLLLLPHNGPGVKAPRYRDASDSGPDDNDVRRPRQFLRPRVHQLRERRLVEPVRVAGFIIR</sequence>
<dbReference type="Proteomes" id="UP000805649">
    <property type="component" value="Unassembled WGS sequence"/>
</dbReference>
<name>A0ACC3Z8L5_COLTU</name>
<evidence type="ECO:0000313" key="1">
    <source>
        <dbReference type="EMBL" id="KAL0940413.1"/>
    </source>
</evidence>
<comment type="caution">
    <text evidence="1">The sequence shown here is derived from an EMBL/GenBank/DDBJ whole genome shotgun (WGS) entry which is preliminary data.</text>
</comment>
<proteinExistence type="predicted"/>
<evidence type="ECO:0000313" key="2">
    <source>
        <dbReference type="Proteomes" id="UP000805649"/>
    </source>
</evidence>
<reference evidence="1 2" key="1">
    <citation type="journal article" date="2020" name="Phytopathology">
        <title>Genome Sequence Resources of Colletotrichum truncatum, C. plurivorum, C. musicola, and C. sojae: Four Species Pathogenic to Soybean (Glycine max).</title>
        <authorList>
            <person name="Rogerio F."/>
            <person name="Boufleur T.R."/>
            <person name="Ciampi-Guillardi M."/>
            <person name="Sukno S.A."/>
            <person name="Thon M.R."/>
            <person name="Massola Junior N.S."/>
            <person name="Baroncelli R."/>
        </authorList>
    </citation>
    <scope>NUCLEOTIDE SEQUENCE [LARGE SCALE GENOMIC DNA]</scope>
    <source>
        <strain evidence="1 2">CMES1059</strain>
    </source>
</reference>
<accession>A0ACC3Z8L5</accession>
<protein>
    <submittedName>
        <fullName evidence="1">Uncharacterized protein</fullName>
    </submittedName>
</protein>